<dbReference type="EMBL" id="JACCJC010000041">
    <property type="protein sequence ID" value="KAF6233121.1"/>
    <property type="molecule type" value="Genomic_DNA"/>
</dbReference>
<comment type="caution">
    <text evidence="2">The sequence shown here is derived from an EMBL/GenBank/DDBJ whole genome shotgun (WGS) entry which is preliminary data.</text>
</comment>
<evidence type="ECO:0000256" key="1">
    <source>
        <dbReference type="SAM" id="MobiDB-lite"/>
    </source>
</evidence>
<dbReference type="AlphaFoldDB" id="A0A8H6FQY8"/>
<proteinExistence type="predicted"/>
<keyword evidence="3" id="KW-1185">Reference proteome</keyword>
<organism evidence="2 3">
    <name type="scientific">Letharia columbiana</name>
    <dbReference type="NCBI Taxonomy" id="112416"/>
    <lineage>
        <taxon>Eukaryota</taxon>
        <taxon>Fungi</taxon>
        <taxon>Dikarya</taxon>
        <taxon>Ascomycota</taxon>
        <taxon>Pezizomycotina</taxon>
        <taxon>Lecanoromycetes</taxon>
        <taxon>OSLEUM clade</taxon>
        <taxon>Lecanoromycetidae</taxon>
        <taxon>Lecanorales</taxon>
        <taxon>Lecanorineae</taxon>
        <taxon>Parmeliaceae</taxon>
        <taxon>Letharia</taxon>
    </lineage>
</organism>
<dbReference type="RefSeq" id="XP_037162543.1">
    <property type="nucleotide sequence ID" value="XM_037310561.1"/>
</dbReference>
<dbReference type="GeneID" id="59290319"/>
<reference evidence="2 3" key="1">
    <citation type="journal article" date="2020" name="Genomics">
        <title>Complete, high-quality genomes from long-read metagenomic sequencing of two wolf lichen thalli reveals enigmatic genome architecture.</title>
        <authorList>
            <person name="McKenzie S.K."/>
            <person name="Walston R.F."/>
            <person name="Allen J.L."/>
        </authorList>
    </citation>
    <scope>NUCLEOTIDE SEQUENCE [LARGE SCALE GENOMIC DNA]</scope>
    <source>
        <strain evidence="2">WasteWater2</strain>
    </source>
</reference>
<sequence length="417" mass="47768">MADCGYGDRRHSSETVPHGESRDAPAVPAKHQRDVKTERVGLLSLSRELRDKIYDHLLRIERWDILRYKRDLCKLDLSILRVNQQLHQEASEIFYEGNTWVCITIEPSLLEALCNEWVAGRKGFRGDKPVSLATYIRTAPVAAATVTLQRLPQSGPGISLIPLLVSSFAVPRLCRILTVYANVRGLDIRVHLNALTAGKVKRAWHENLLDSFKDARGFGRATISDAQGNSPHVELATLMMSPFKHFQEIIDRASEHHDRARQKEELGRLSEARYGYQGGYDFTLWFDRSTHQLGFSTRIQYDGELGRSYIQLRTKLAFSCAFLCIKLGDLDLAYPIIERMHDHNIRTMPSIPLSTLTPFTDILDVHLLHKRRDRMVSLTKQIRTRHRVVEAMIGDDLLKGCQRMRHQLGRVELSVEW</sequence>
<feature type="compositionally biased region" description="Basic and acidic residues" evidence="1">
    <location>
        <begin position="1"/>
        <end position="23"/>
    </location>
</feature>
<accession>A0A8H6FQY8</accession>
<gene>
    <name evidence="2" type="ORF">HO173_008665</name>
</gene>
<dbReference type="Proteomes" id="UP000578531">
    <property type="component" value="Unassembled WGS sequence"/>
</dbReference>
<name>A0A8H6FQY8_9LECA</name>
<evidence type="ECO:0000313" key="2">
    <source>
        <dbReference type="EMBL" id="KAF6233121.1"/>
    </source>
</evidence>
<feature type="region of interest" description="Disordered" evidence="1">
    <location>
        <begin position="1"/>
        <end position="31"/>
    </location>
</feature>
<dbReference type="OrthoDB" id="62952at2759"/>
<evidence type="ECO:0000313" key="3">
    <source>
        <dbReference type="Proteomes" id="UP000578531"/>
    </source>
</evidence>
<protein>
    <submittedName>
        <fullName evidence="2">Uncharacterized protein</fullName>
    </submittedName>
</protein>